<comment type="caution">
    <text evidence="10">The sequence shown here is derived from an EMBL/GenBank/DDBJ whole genome shotgun (WGS) entry which is preliminary data.</text>
</comment>
<evidence type="ECO:0000256" key="7">
    <source>
        <dbReference type="ARBA" id="ARBA00023136"/>
    </source>
</evidence>
<keyword evidence="7 9" id="KW-0472">Membrane</keyword>
<keyword evidence="2" id="KW-0813">Transport</keyword>
<feature type="transmembrane region" description="Helical" evidence="9">
    <location>
        <begin position="243"/>
        <end position="261"/>
    </location>
</feature>
<dbReference type="EMBL" id="JALJOQ010000024">
    <property type="protein sequence ID" value="KAK9808357.1"/>
    <property type="molecule type" value="Genomic_DNA"/>
</dbReference>
<name>A0AAW1PIB4_9CHLO</name>
<evidence type="ECO:0000313" key="11">
    <source>
        <dbReference type="Proteomes" id="UP001465755"/>
    </source>
</evidence>
<dbReference type="InterPro" id="IPR004282">
    <property type="entry name" value="CemA"/>
</dbReference>
<evidence type="ECO:0000256" key="8">
    <source>
        <dbReference type="ARBA" id="ARBA00043980"/>
    </source>
</evidence>
<comment type="similarity">
    <text evidence="8">Belongs to the CemA family.</text>
</comment>
<comment type="subcellular location">
    <subcellularLocation>
        <location evidence="1">Membrane</location>
        <topology evidence="1">Multi-pass membrane protein</topology>
    </subcellularLocation>
</comment>
<protein>
    <recommendedName>
        <fullName evidence="12">Proton extrusion protein PcxA</fullName>
    </recommendedName>
</protein>
<keyword evidence="3 9" id="KW-0812">Transmembrane</keyword>
<evidence type="ECO:0000256" key="9">
    <source>
        <dbReference type="SAM" id="Phobius"/>
    </source>
</evidence>
<keyword evidence="5 9" id="KW-1133">Transmembrane helix</keyword>
<evidence type="ECO:0000256" key="2">
    <source>
        <dbReference type="ARBA" id="ARBA00022448"/>
    </source>
</evidence>
<dbReference type="AlphaFoldDB" id="A0AAW1PIB4"/>
<sequence>MAISDSSPSYTFKRSVQQQSVSRFESAASAQSSTLGSWREQIGAQQRSVLPRKQRDGRAVRDEFMRPIIDTQGVLDRFTTNMEATEREILEEFEDNRTESREAVAYAGLLVVVPLVVGIVTSAVLADPFLEVAMHFNHEAFALTDKDKVEGAEAVHHHELRLRMDSAIGRAPPLSEAEMQIELRREAHHLMDEFKERKRTAVLHLLSDGTAGTTFFGLLTFVKNGRKSLFSTMSRIFGGLSDTAKAFLIIASTDILLGYHSEEGWTAAIRMLTRHYGYDVDNGPIFVFVAIVPVTLDAMFKYWIFKGLNRQSPAAAVTLRNMDRH</sequence>
<dbReference type="PANTHER" id="PTHR33650">
    <property type="entry name" value="CHLOROPLAST ENVELOPE MEMBRANE PROTEIN-RELATED"/>
    <property type="match status" value="1"/>
</dbReference>
<keyword evidence="4" id="KW-0375">Hydrogen ion transport</keyword>
<gene>
    <name evidence="10" type="ORF">WJX73_005703</name>
</gene>
<dbReference type="PANTHER" id="PTHR33650:SF1">
    <property type="entry name" value="CHLOROPLAST ENVELOPE MEMBRANE PROTEIN"/>
    <property type="match status" value="1"/>
</dbReference>
<evidence type="ECO:0008006" key="12">
    <source>
        <dbReference type="Google" id="ProtNLM"/>
    </source>
</evidence>
<feature type="transmembrane region" description="Helical" evidence="9">
    <location>
        <begin position="103"/>
        <end position="126"/>
    </location>
</feature>
<feature type="transmembrane region" description="Helical" evidence="9">
    <location>
        <begin position="201"/>
        <end position="222"/>
    </location>
</feature>
<reference evidence="10 11" key="1">
    <citation type="journal article" date="2024" name="Nat. Commun.">
        <title>Phylogenomics reveals the evolutionary origins of lichenization in chlorophyte algae.</title>
        <authorList>
            <person name="Puginier C."/>
            <person name="Libourel C."/>
            <person name="Otte J."/>
            <person name="Skaloud P."/>
            <person name="Haon M."/>
            <person name="Grisel S."/>
            <person name="Petersen M."/>
            <person name="Berrin J.G."/>
            <person name="Delaux P.M."/>
            <person name="Dal Grande F."/>
            <person name="Keller J."/>
        </authorList>
    </citation>
    <scope>NUCLEOTIDE SEQUENCE [LARGE SCALE GENOMIC DNA]</scope>
    <source>
        <strain evidence="10 11">SAG 2036</strain>
    </source>
</reference>
<evidence type="ECO:0000256" key="4">
    <source>
        <dbReference type="ARBA" id="ARBA00022781"/>
    </source>
</evidence>
<dbReference type="Proteomes" id="UP001465755">
    <property type="component" value="Unassembled WGS sequence"/>
</dbReference>
<accession>A0AAW1PIB4</accession>
<feature type="transmembrane region" description="Helical" evidence="9">
    <location>
        <begin position="285"/>
        <end position="304"/>
    </location>
</feature>
<keyword evidence="11" id="KW-1185">Reference proteome</keyword>
<evidence type="ECO:0000313" key="10">
    <source>
        <dbReference type="EMBL" id="KAK9808357.1"/>
    </source>
</evidence>
<proteinExistence type="inferred from homology"/>
<evidence type="ECO:0000256" key="3">
    <source>
        <dbReference type="ARBA" id="ARBA00022692"/>
    </source>
</evidence>
<dbReference type="GO" id="GO:0016020">
    <property type="term" value="C:membrane"/>
    <property type="evidence" value="ECO:0007669"/>
    <property type="project" value="UniProtKB-SubCell"/>
</dbReference>
<evidence type="ECO:0000256" key="6">
    <source>
        <dbReference type="ARBA" id="ARBA00023065"/>
    </source>
</evidence>
<organism evidence="10 11">
    <name type="scientific">Symbiochloris irregularis</name>
    <dbReference type="NCBI Taxonomy" id="706552"/>
    <lineage>
        <taxon>Eukaryota</taxon>
        <taxon>Viridiplantae</taxon>
        <taxon>Chlorophyta</taxon>
        <taxon>core chlorophytes</taxon>
        <taxon>Trebouxiophyceae</taxon>
        <taxon>Trebouxiales</taxon>
        <taxon>Trebouxiaceae</taxon>
        <taxon>Symbiochloris</taxon>
    </lineage>
</organism>
<dbReference type="Pfam" id="PF03040">
    <property type="entry name" value="CemA"/>
    <property type="match status" value="1"/>
</dbReference>
<evidence type="ECO:0000256" key="1">
    <source>
        <dbReference type="ARBA" id="ARBA00004141"/>
    </source>
</evidence>
<dbReference type="GO" id="GO:1902600">
    <property type="term" value="P:proton transmembrane transport"/>
    <property type="evidence" value="ECO:0007669"/>
    <property type="project" value="UniProtKB-KW"/>
</dbReference>
<evidence type="ECO:0000256" key="5">
    <source>
        <dbReference type="ARBA" id="ARBA00022989"/>
    </source>
</evidence>
<keyword evidence="6" id="KW-0406">Ion transport</keyword>